<comment type="caution">
    <text evidence="1">The sequence shown here is derived from an EMBL/GenBank/DDBJ whole genome shotgun (WGS) entry which is preliminary data.</text>
</comment>
<gene>
    <name evidence="1" type="ORF">Pla144_08140</name>
</gene>
<dbReference type="AlphaFoldDB" id="A0A5C6D004"/>
<protein>
    <submittedName>
        <fullName evidence="1">Uncharacterized protein</fullName>
    </submittedName>
</protein>
<sequence length="56" mass="6339">MLSLIAKIGWDSLTIHQTELISNRHAQLLNRVDDHEDIQDVILKSSDLASCELSHD</sequence>
<dbReference type="Proteomes" id="UP000318437">
    <property type="component" value="Unassembled WGS sequence"/>
</dbReference>
<accession>A0A5C6D004</accession>
<proteinExistence type="predicted"/>
<evidence type="ECO:0000313" key="1">
    <source>
        <dbReference type="EMBL" id="TWU30028.1"/>
    </source>
</evidence>
<organism evidence="1 2">
    <name type="scientific">Bythopirellula polymerisocia</name>
    <dbReference type="NCBI Taxonomy" id="2528003"/>
    <lineage>
        <taxon>Bacteria</taxon>
        <taxon>Pseudomonadati</taxon>
        <taxon>Planctomycetota</taxon>
        <taxon>Planctomycetia</taxon>
        <taxon>Pirellulales</taxon>
        <taxon>Lacipirellulaceae</taxon>
        <taxon>Bythopirellula</taxon>
    </lineage>
</organism>
<dbReference type="RefSeq" id="WP_197530365.1">
    <property type="nucleotide sequence ID" value="NZ_SJPS01000001.1"/>
</dbReference>
<reference evidence="1 2" key="1">
    <citation type="submission" date="2019-02" db="EMBL/GenBank/DDBJ databases">
        <title>Deep-cultivation of Planctomycetes and their phenomic and genomic characterization uncovers novel biology.</title>
        <authorList>
            <person name="Wiegand S."/>
            <person name="Jogler M."/>
            <person name="Boedeker C."/>
            <person name="Pinto D."/>
            <person name="Vollmers J."/>
            <person name="Rivas-Marin E."/>
            <person name="Kohn T."/>
            <person name="Peeters S.H."/>
            <person name="Heuer A."/>
            <person name="Rast P."/>
            <person name="Oberbeckmann S."/>
            <person name="Bunk B."/>
            <person name="Jeske O."/>
            <person name="Meyerdierks A."/>
            <person name="Storesund J.E."/>
            <person name="Kallscheuer N."/>
            <person name="Luecker S."/>
            <person name="Lage O.M."/>
            <person name="Pohl T."/>
            <person name="Merkel B.J."/>
            <person name="Hornburger P."/>
            <person name="Mueller R.-W."/>
            <person name="Bruemmer F."/>
            <person name="Labrenz M."/>
            <person name="Spormann A.M."/>
            <person name="Op Den Camp H."/>
            <person name="Overmann J."/>
            <person name="Amann R."/>
            <person name="Jetten M.S.M."/>
            <person name="Mascher T."/>
            <person name="Medema M.H."/>
            <person name="Devos D.P."/>
            <person name="Kaster A.-K."/>
            <person name="Ovreas L."/>
            <person name="Rohde M."/>
            <person name="Galperin M.Y."/>
            <person name="Jogler C."/>
        </authorList>
    </citation>
    <scope>NUCLEOTIDE SEQUENCE [LARGE SCALE GENOMIC DNA]</scope>
    <source>
        <strain evidence="1 2">Pla144</strain>
    </source>
</reference>
<dbReference type="EMBL" id="SJPS01000001">
    <property type="protein sequence ID" value="TWU30028.1"/>
    <property type="molecule type" value="Genomic_DNA"/>
</dbReference>
<evidence type="ECO:0000313" key="2">
    <source>
        <dbReference type="Proteomes" id="UP000318437"/>
    </source>
</evidence>
<name>A0A5C6D004_9BACT</name>
<keyword evidence="2" id="KW-1185">Reference proteome</keyword>